<dbReference type="AlphaFoldDB" id="A0AAV0U572"/>
<reference evidence="2" key="1">
    <citation type="submission" date="2022-12" db="EMBL/GenBank/DDBJ databases">
        <authorList>
            <person name="Webb A."/>
        </authorList>
    </citation>
    <scope>NUCLEOTIDE SEQUENCE</scope>
    <source>
        <strain evidence="2">Pf2</strain>
    </source>
</reference>
<evidence type="ECO:0000313" key="2">
    <source>
        <dbReference type="EMBL" id="CAI5730804.1"/>
    </source>
</evidence>
<dbReference type="EMBL" id="CANTFK010000842">
    <property type="protein sequence ID" value="CAI5730804.1"/>
    <property type="molecule type" value="Genomic_DNA"/>
</dbReference>
<evidence type="ECO:0000256" key="1">
    <source>
        <dbReference type="SAM" id="MobiDB-lite"/>
    </source>
</evidence>
<sequence length="284" mass="31668">MACKTNKVKYLYLYMVLAVVVVLTLLSNSQTPMVRMIIAGSSASQHPLRDTRVKRQLRSNSNIKEANHGGDDDDERAGFDMTVSPIENVIASLKAADALEPKLVGMLKDANFQEWARHMDVANHGDRVKAAIAKISKLLNRYGEEKVTWMLEIGKYDRATQPVAKDLTLGLALKLTSDGNIYRGINMLDSPVWDTWVSYLVYFHVAENIGEEDKYTLVLSKLNVTDDLLDKSLHAATTPKGLDRAMALAAARQRAESARMRIESRKRPGNNDGEAPATKLRRNN</sequence>
<comment type="caution">
    <text evidence="2">The sequence shown here is derived from an EMBL/GenBank/DDBJ whole genome shotgun (WGS) entry which is preliminary data.</text>
</comment>
<feature type="region of interest" description="Disordered" evidence="1">
    <location>
        <begin position="258"/>
        <end position="284"/>
    </location>
</feature>
<evidence type="ECO:0000313" key="3">
    <source>
        <dbReference type="Proteomes" id="UP001159659"/>
    </source>
</evidence>
<organism evidence="2 3">
    <name type="scientific">Peronospora farinosa</name>
    <dbReference type="NCBI Taxonomy" id="134698"/>
    <lineage>
        <taxon>Eukaryota</taxon>
        <taxon>Sar</taxon>
        <taxon>Stramenopiles</taxon>
        <taxon>Oomycota</taxon>
        <taxon>Peronosporomycetes</taxon>
        <taxon>Peronosporales</taxon>
        <taxon>Peronosporaceae</taxon>
        <taxon>Peronospora</taxon>
    </lineage>
</organism>
<feature type="region of interest" description="Disordered" evidence="1">
    <location>
        <begin position="48"/>
        <end position="76"/>
    </location>
</feature>
<name>A0AAV0U572_9STRA</name>
<proteinExistence type="predicted"/>
<evidence type="ECO:0008006" key="4">
    <source>
        <dbReference type="Google" id="ProtNLM"/>
    </source>
</evidence>
<gene>
    <name evidence="2" type="ORF">PFR002_LOCUS6391</name>
</gene>
<protein>
    <recommendedName>
        <fullName evidence="4">RxLR effector protein</fullName>
    </recommendedName>
</protein>
<accession>A0AAV0U572</accession>
<dbReference type="Proteomes" id="UP001159659">
    <property type="component" value="Unassembled WGS sequence"/>
</dbReference>